<dbReference type="EMBL" id="NBNE01000335">
    <property type="protein sequence ID" value="OWZ20332.1"/>
    <property type="molecule type" value="Genomic_DNA"/>
</dbReference>
<feature type="transmembrane region" description="Helical" evidence="1">
    <location>
        <begin position="107"/>
        <end position="125"/>
    </location>
</feature>
<comment type="caution">
    <text evidence="2">The sequence shown here is derived from an EMBL/GenBank/DDBJ whole genome shotgun (WGS) entry which is preliminary data.</text>
</comment>
<dbReference type="Proteomes" id="UP000198211">
    <property type="component" value="Unassembled WGS sequence"/>
</dbReference>
<organism evidence="2 3">
    <name type="scientific">Phytophthora megakarya</name>
    <dbReference type="NCBI Taxonomy" id="4795"/>
    <lineage>
        <taxon>Eukaryota</taxon>
        <taxon>Sar</taxon>
        <taxon>Stramenopiles</taxon>
        <taxon>Oomycota</taxon>
        <taxon>Peronosporomycetes</taxon>
        <taxon>Peronosporales</taxon>
        <taxon>Peronosporaceae</taxon>
        <taxon>Phytophthora</taxon>
    </lineage>
</organism>
<evidence type="ECO:0008006" key="4">
    <source>
        <dbReference type="Google" id="ProtNLM"/>
    </source>
</evidence>
<protein>
    <recommendedName>
        <fullName evidence="4">Transmembrane protein</fullName>
    </recommendedName>
</protein>
<accession>A0A225WRX3</accession>
<feature type="transmembrane region" description="Helical" evidence="1">
    <location>
        <begin position="12"/>
        <end position="33"/>
    </location>
</feature>
<dbReference type="AlphaFoldDB" id="A0A225WRX3"/>
<name>A0A225WRX3_9STRA</name>
<evidence type="ECO:0000313" key="3">
    <source>
        <dbReference type="Proteomes" id="UP000198211"/>
    </source>
</evidence>
<reference evidence="3" key="1">
    <citation type="submission" date="2017-03" db="EMBL/GenBank/DDBJ databases">
        <title>Phytopthora megakarya and P. palmivora, two closely related causual agents of cacao black pod achieved similar genome size and gene model numbers by different mechanisms.</title>
        <authorList>
            <person name="Ali S."/>
            <person name="Shao J."/>
            <person name="Larry D.J."/>
            <person name="Kronmiller B."/>
            <person name="Shen D."/>
            <person name="Strem M.D."/>
            <person name="Melnick R.L."/>
            <person name="Guiltinan M.J."/>
            <person name="Tyler B.M."/>
            <person name="Meinhardt L.W."/>
            <person name="Bailey B.A."/>
        </authorList>
    </citation>
    <scope>NUCLEOTIDE SEQUENCE [LARGE SCALE GENOMIC DNA]</scope>
    <source>
        <strain evidence="3">zdho120</strain>
    </source>
</reference>
<keyword evidence="1" id="KW-1133">Transmembrane helix</keyword>
<keyword evidence="1" id="KW-0812">Transmembrane</keyword>
<evidence type="ECO:0000256" key="1">
    <source>
        <dbReference type="SAM" id="Phobius"/>
    </source>
</evidence>
<keyword evidence="1" id="KW-0472">Membrane</keyword>
<sequence>MYTDVGMSTVERVRWLCGWMILLYAFTCCVWFTWPAYPVPAVGILTGTAGLLACQRPHDQNYITYVLAFLALNYAQLALLVWMVFIVLPAEISSTCNENCAGAQTKAVFIVLLVFATGVFHWRVVTVTRHYVREFRMIEQLAIRGAQFYINDASYSSAAGSSTLVTDIQSRSSGSLVSVTVLADVDNHPTVPYADNHQETRL</sequence>
<dbReference type="OrthoDB" id="93440at2759"/>
<gene>
    <name evidence="2" type="ORF">PHMEG_0005260</name>
</gene>
<proteinExistence type="predicted"/>
<evidence type="ECO:0000313" key="2">
    <source>
        <dbReference type="EMBL" id="OWZ20332.1"/>
    </source>
</evidence>
<keyword evidence="3" id="KW-1185">Reference proteome</keyword>
<feature type="transmembrane region" description="Helical" evidence="1">
    <location>
        <begin position="62"/>
        <end position="87"/>
    </location>
</feature>